<organism evidence="2 3">
    <name type="scientific">Terrihabitans rhizophilus</name>
    <dbReference type="NCBI Taxonomy" id="3092662"/>
    <lineage>
        <taxon>Bacteria</taxon>
        <taxon>Pseudomonadati</taxon>
        <taxon>Pseudomonadota</taxon>
        <taxon>Alphaproteobacteria</taxon>
        <taxon>Hyphomicrobiales</taxon>
        <taxon>Terrihabitans</taxon>
    </lineage>
</organism>
<sequence length="236" mass="25701">MSDGGVDPIVRIEANRIRGALSAYYAANPALDELRIELPKGGYIPEFVPRDRPTNVVGLPSATPLQVASSGPRLIWPIGATLLFILILVWAGYLAEPATPPVVELPPLIALNQVEVLGTNPATPALARNLAQAIIADLSQDTDLRVVLVDERMKVDRLLTLNDRSRFYQVSSTIQILPSAHRFWWSVADARRGDIVLSETLDHPYASQGETIESYVSSRIADSINGLVISRSTGSR</sequence>
<dbReference type="Proteomes" id="UP001274321">
    <property type="component" value="Unassembled WGS sequence"/>
</dbReference>
<feature type="transmembrane region" description="Helical" evidence="1">
    <location>
        <begin position="74"/>
        <end position="95"/>
    </location>
</feature>
<evidence type="ECO:0000313" key="3">
    <source>
        <dbReference type="Proteomes" id="UP001274321"/>
    </source>
</evidence>
<protein>
    <submittedName>
        <fullName evidence="2">Uncharacterized protein</fullName>
    </submittedName>
</protein>
<dbReference type="RefSeq" id="WP_319844265.1">
    <property type="nucleotide sequence ID" value="NZ_JAXAFJ010000004.1"/>
</dbReference>
<evidence type="ECO:0000256" key="1">
    <source>
        <dbReference type="SAM" id="Phobius"/>
    </source>
</evidence>
<keyword evidence="1" id="KW-0472">Membrane</keyword>
<gene>
    <name evidence="2" type="ORF">SCD90_08715</name>
</gene>
<reference evidence="2 3" key="1">
    <citation type="submission" date="2023-11" db="EMBL/GenBank/DDBJ databases">
        <authorList>
            <person name="Bao R."/>
        </authorList>
    </citation>
    <scope>NUCLEOTIDE SEQUENCE [LARGE SCALE GENOMIC DNA]</scope>
    <source>
        <strain evidence="2 3">PJ23</strain>
    </source>
</reference>
<name>A0ABU4RR85_9HYPH</name>
<proteinExistence type="predicted"/>
<keyword evidence="1" id="KW-1133">Transmembrane helix</keyword>
<comment type="caution">
    <text evidence="2">The sequence shown here is derived from an EMBL/GenBank/DDBJ whole genome shotgun (WGS) entry which is preliminary data.</text>
</comment>
<keyword evidence="3" id="KW-1185">Reference proteome</keyword>
<accession>A0ABU4RR85</accession>
<dbReference type="EMBL" id="JAXAFJ010000004">
    <property type="protein sequence ID" value="MDX6806145.1"/>
    <property type="molecule type" value="Genomic_DNA"/>
</dbReference>
<evidence type="ECO:0000313" key="2">
    <source>
        <dbReference type="EMBL" id="MDX6806145.1"/>
    </source>
</evidence>
<keyword evidence="1" id="KW-0812">Transmembrane</keyword>